<feature type="region of interest" description="Disordered" evidence="2">
    <location>
        <begin position="10"/>
        <end position="43"/>
    </location>
</feature>
<name>A0A6A6X834_9PLEO</name>
<sequence>MVLDTIRNLKKGKVKKSRHGSQGLIQNGQPTQSDPPSMALSGASKAYQSSTYFEPEISRRMSSQTPMAVQIPQIYNDVVIAQGNYSRPPPLPTRSRSFESPRRYSQRQSQSPITNNATEELRQLNAYLREISDKYPTLEILREHSLRGAVQQLEHGYWDSLETLQNMKNLLVEMESNMARDSKLRDDNKYMRSLIEKLQKEAKADKDDIKRLRSKCTTLESEKIDLVAKGRREMEKALAAHRAEMTKVNDKHYMETSSLKTRYEKLNADMRTMRKTEDNRLQRARDEVADSWRRDMMDLQHRYQEDTESSKQFIDKLNETMRLEKAGHEAQQASWLAGFDQERQGWQDSARVREEQIRQQYKDQIISMAAELESYKTELTTREHIDGLTDPELSEQFGLLANAVREVSRVRWEKANEQYWPYPESNIGRVPNPRKLKQQIVQACIWNILFEKVFFTPFQVFADEGMIMHGEWTRTYGKDTYAKDSQPSHWPHPTQKSEAWRYQKIKSCLQALEQMGTASVEMQRCKDGYGHSLNEASREISRAIEKLCLVDENQQRAIHSLVSQAAKFWLDVGSQHYRVLVVMPSSTANPLQEAKPSYGQIQLIINPKLQRIGNAVGEALDKMETVGKWDGLCEPYDLY</sequence>
<evidence type="ECO:0000256" key="1">
    <source>
        <dbReference type="SAM" id="Coils"/>
    </source>
</evidence>
<dbReference type="OrthoDB" id="5430054at2759"/>
<accession>A0A6A6X834</accession>
<feature type="compositionally biased region" description="Basic residues" evidence="2">
    <location>
        <begin position="10"/>
        <end position="19"/>
    </location>
</feature>
<reference evidence="3" key="1">
    <citation type="journal article" date="2020" name="Stud. Mycol.">
        <title>101 Dothideomycetes genomes: a test case for predicting lifestyles and emergence of pathogens.</title>
        <authorList>
            <person name="Haridas S."/>
            <person name="Albert R."/>
            <person name="Binder M."/>
            <person name="Bloem J."/>
            <person name="Labutti K."/>
            <person name="Salamov A."/>
            <person name="Andreopoulos B."/>
            <person name="Baker S."/>
            <person name="Barry K."/>
            <person name="Bills G."/>
            <person name="Bluhm B."/>
            <person name="Cannon C."/>
            <person name="Castanera R."/>
            <person name="Culley D."/>
            <person name="Daum C."/>
            <person name="Ezra D."/>
            <person name="Gonzalez J."/>
            <person name="Henrissat B."/>
            <person name="Kuo A."/>
            <person name="Liang C."/>
            <person name="Lipzen A."/>
            <person name="Lutzoni F."/>
            <person name="Magnuson J."/>
            <person name="Mondo S."/>
            <person name="Nolan M."/>
            <person name="Ohm R."/>
            <person name="Pangilinan J."/>
            <person name="Park H.-J."/>
            <person name="Ramirez L."/>
            <person name="Alfaro M."/>
            <person name="Sun H."/>
            <person name="Tritt A."/>
            <person name="Yoshinaga Y."/>
            <person name="Zwiers L.-H."/>
            <person name="Turgeon B."/>
            <person name="Goodwin S."/>
            <person name="Spatafora J."/>
            <person name="Crous P."/>
            <person name="Grigoriev I."/>
        </authorList>
    </citation>
    <scope>NUCLEOTIDE SEQUENCE</scope>
    <source>
        <strain evidence="3">CBS 109.77</strain>
    </source>
</reference>
<dbReference type="Proteomes" id="UP000799757">
    <property type="component" value="Unassembled WGS sequence"/>
</dbReference>
<feature type="coiled-coil region" evidence="1">
    <location>
        <begin position="195"/>
        <end position="251"/>
    </location>
</feature>
<evidence type="ECO:0000313" key="3">
    <source>
        <dbReference type="EMBL" id="KAF2792512.1"/>
    </source>
</evidence>
<keyword evidence="1" id="KW-0175">Coiled coil</keyword>
<keyword evidence="4" id="KW-1185">Reference proteome</keyword>
<organism evidence="3 4">
    <name type="scientific">Melanomma pulvis-pyrius CBS 109.77</name>
    <dbReference type="NCBI Taxonomy" id="1314802"/>
    <lineage>
        <taxon>Eukaryota</taxon>
        <taxon>Fungi</taxon>
        <taxon>Dikarya</taxon>
        <taxon>Ascomycota</taxon>
        <taxon>Pezizomycotina</taxon>
        <taxon>Dothideomycetes</taxon>
        <taxon>Pleosporomycetidae</taxon>
        <taxon>Pleosporales</taxon>
        <taxon>Melanommataceae</taxon>
        <taxon>Melanomma</taxon>
    </lineage>
</organism>
<gene>
    <name evidence="3" type="ORF">K505DRAFT_418402</name>
</gene>
<protein>
    <submittedName>
        <fullName evidence="3">Uncharacterized protein</fullName>
    </submittedName>
</protein>
<proteinExistence type="predicted"/>
<dbReference type="AlphaFoldDB" id="A0A6A6X834"/>
<dbReference type="EMBL" id="MU001966">
    <property type="protein sequence ID" value="KAF2792512.1"/>
    <property type="molecule type" value="Genomic_DNA"/>
</dbReference>
<feature type="compositionally biased region" description="Polar residues" evidence="2">
    <location>
        <begin position="23"/>
        <end position="35"/>
    </location>
</feature>
<evidence type="ECO:0000313" key="4">
    <source>
        <dbReference type="Proteomes" id="UP000799757"/>
    </source>
</evidence>
<evidence type="ECO:0000256" key="2">
    <source>
        <dbReference type="SAM" id="MobiDB-lite"/>
    </source>
</evidence>
<feature type="region of interest" description="Disordered" evidence="2">
    <location>
        <begin position="85"/>
        <end position="117"/>
    </location>
</feature>